<dbReference type="GO" id="GO:0016705">
    <property type="term" value="F:oxidoreductase activity, acting on paired donors, with incorporation or reduction of molecular oxygen"/>
    <property type="evidence" value="ECO:0007669"/>
    <property type="project" value="InterPro"/>
</dbReference>
<proteinExistence type="inferred from homology"/>
<dbReference type="Gene3D" id="1.10.630.10">
    <property type="entry name" value="Cytochrome P450"/>
    <property type="match status" value="1"/>
</dbReference>
<dbReference type="InterPro" id="IPR017972">
    <property type="entry name" value="Cyt_P450_CS"/>
</dbReference>
<dbReference type="RefSeq" id="WP_208097925.1">
    <property type="nucleotide sequence ID" value="NZ_JAGDYM010000010.1"/>
</dbReference>
<keyword evidence="4" id="KW-1185">Reference proteome</keyword>
<keyword evidence="2" id="KW-0560">Oxidoreductase</keyword>
<dbReference type="Proteomes" id="UP000664382">
    <property type="component" value="Unassembled WGS sequence"/>
</dbReference>
<dbReference type="GO" id="GO:0020037">
    <property type="term" value="F:heme binding"/>
    <property type="evidence" value="ECO:0007669"/>
    <property type="project" value="InterPro"/>
</dbReference>
<evidence type="ECO:0000313" key="4">
    <source>
        <dbReference type="Proteomes" id="UP000664382"/>
    </source>
</evidence>
<dbReference type="InterPro" id="IPR001128">
    <property type="entry name" value="Cyt_P450"/>
</dbReference>
<dbReference type="InterPro" id="IPR036396">
    <property type="entry name" value="Cyt_P450_sf"/>
</dbReference>
<dbReference type="PROSITE" id="PS00086">
    <property type="entry name" value="CYTOCHROME_P450"/>
    <property type="match status" value="1"/>
</dbReference>
<dbReference type="EMBL" id="JAGDYM010000010">
    <property type="protein sequence ID" value="MBO1902167.1"/>
    <property type="molecule type" value="Genomic_DNA"/>
</dbReference>
<comment type="caution">
    <text evidence="3">The sequence shown here is derived from an EMBL/GenBank/DDBJ whole genome shotgun (WGS) entry which is preliminary data.</text>
</comment>
<keyword evidence="2" id="KW-0479">Metal-binding</keyword>
<dbReference type="GO" id="GO:0004497">
    <property type="term" value="F:monooxygenase activity"/>
    <property type="evidence" value="ECO:0007669"/>
    <property type="project" value="UniProtKB-KW"/>
</dbReference>
<organism evidence="3 4">
    <name type="scientific">Leucobacter weissii</name>
    <dbReference type="NCBI Taxonomy" id="1983706"/>
    <lineage>
        <taxon>Bacteria</taxon>
        <taxon>Bacillati</taxon>
        <taxon>Actinomycetota</taxon>
        <taxon>Actinomycetes</taxon>
        <taxon>Micrococcales</taxon>
        <taxon>Microbacteriaceae</taxon>
        <taxon>Leucobacter</taxon>
    </lineage>
</organism>
<comment type="similarity">
    <text evidence="1 2">Belongs to the cytochrome P450 family.</text>
</comment>
<dbReference type="PANTHER" id="PTHR46696:SF1">
    <property type="entry name" value="CYTOCHROME P450 YJIB-RELATED"/>
    <property type="match status" value="1"/>
</dbReference>
<reference evidence="3" key="1">
    <citation type="submission" date="2021-03" db="EMBL/GenBank/DDBJ databases">
        <title>Leucobacter chromiisoli sp. nov., isolated from chromium-containing soil of chemical plant.</title>
        <authorList>
            <person name="Xu Z."/>
        </authorList>
    </citation>
    <scope>NUCLEOTIDE SEQUENCE</scope>
    <source>
        <strain evidence="3">S27</strain>
    </source>
</reference>
<name>A0A939MP53_9MICO</name>
<evidence type="ECO:0000256" key="2">
    <source>
        <dbReference type="RuleBase" id="RU000461"/>
    </source>
</evidence>
<dbReference type="InterPro" id="IPR002397">
    <property type="entry name" value="Cyt_P450_B"/>
</dbReference>
<dbReference type="PRINTS" id="PR00359">
    <property type="entry name" value="BP450"/>
</dbReference>
<evidence type="ECO:0000256" key="1">
    <source>
        <dbReference type="ARBA" id="ARBA00010617"/>
    </source>
</evidence>
<dbReference type="GO" id="GO:0005506">
    <property type="term" value="F:iron ion binding"/>
    <property type="evidence" value="ECO:0007669"/>
    <property type="project" value="InterPro"/>
</dbReference>
<keyword evidence="2" id="KW-0408">Iron</keyword>
<evidence type="ECO:0000313" key="3">
    <source>
        <dbReference type="EMBL" id="MBO1902167.1"/>
    </source>
</evidence>
<keyword evidence="2" id="KW-0503">Monooxygenase</keyword>
<dbReference type="AlphaFoldDB" id="A0A939MP53"/>
<gene>
    <name evidence="3" type="ORF">J4H92_09435</name>
</gene>
<accession>A0A939MP53</accession>
<dbReference type="SUPFAM" id="SSF48264">
    <property type="entry name" value="Cytochrome P450"/>
    <property type="match status" value="1"/>
</dbReference>
<dbReference type="PANTHER" id="PTHR46696">
    <property type="entry name" value="P450, PUTATIVE (EUROFUNG)-RELATED"/>
    <property type="match status" value="1"/>
</dbReference>
<sequence length="416" mass="46667">MTAVSGAASHTADSTVGDEVPYLDIASPSFAMSSEAVRDARERHWYAGTNYGVAVLRYREVTELLKHPSLNQGSAKWPDHHGVHGGLFYDWWVKNLLVLEGEEHHRIRRLLNPAFSPRVAQSLKPEFEEIAAELIKNMKAKQSRGEQVEYVADFSEPFATRALCAMMGLSHEHWPFIADRANTVGYALSITIKEDIERIDRAVHELYDFVDDLIEERKANPGEDVVSRLVGFTAHGDKLSDEELRNALVLMLFGGMDTTRNQLGLLLQTYIRHPEQWELLAQNPEELTRPALEEGLRVNPTTRWVTREANEDFEYQGLRIAKGTTVHLFTMSSGTDPEAYPDPEIDILAKDRKPHHTFGGGVHHCLGHYIARADMSVALPMLAQAFTGLSCPGGDEWLPDSGNHGPVRLPLDFTVR</sequence>
<protein>
    <submittedName>
        <fullName evidence="3">Cytochrome P450</fullName>
    </submittedName>
</protein>
<keyword evidence="2" id="KW-0349">Heme</keyword>
<dbReference type="Pfam" id="PF00067">
    <property type="entry name" value="p450"/>
    <property type="match status" value="1"/>
</dbReference>